<feature type="compositionally biased region" description="Low complexity" evidence="1">
    <location>
        <begin position="552"/>
        <end position="576"/>
    </location>
</feature>
<gene>
    <name evidence="2" type="ORF">JKILLFL_G3424</name>
</gene>
<dbReference type="CDD" id="cd14688">
    <property type="entry name" value="bZIP_YAP"/>
    <property type="match status" value="1"/>
</dbReference>
<feature type="region of interest" description="Disordered" evidence="1">
    <location>
        <begin position="323"/>
        <end position="360"/>
    </location>
</feature>
<sequence>MARGRRPNLELPVTPSLNAQRAFRERKRQHLTDLEDSVQRLTNENEELKRKLRSSSASASSSSSSSSSPAATAEASTQTDDADRSCRHCTTWSEAYTNVSADLSRLRIQLSGLVRDQHQPSSSVPARPSFQAERPNANGSASSPSFVPPAQPLSLSYSLLAASPKHSTSYPPSTYMPYHKRQRTESSSSLSAQYNSSFVEPAQPRTTAQQSSSAFPSSANWWTTDRIASTSRVLGAAQSSNRSSSTASTLNNAESTPSPTYASTAVADDKSTSPKTSGSDGLCCVEEAALATGVSPTLAAKQGCGGSLRQLCNVVSASSAEHRAKMEQVRSQQLSALPGVSASSNGQSNAESRRWSGAQGLPYPVASSQYQSTVPGQLSLPSLPETLGTNSSNKPMGMASLIFQGGQQNSSYSPSYQKPIAPIATASSEIGAANAIRSMSRSSLAVDDMDPQRPGGLASLFVDSPANAGLSYAFPPRMSFDVDSRQQQQQQQQGMGESLSTSYWPSAPSPAAGSRPASKQACSQPSGCGPRTSVSMNATPGASSACGSVAQAAPAPAPTTTATATDSLGFPSHPITTLPPAPPAASSEVTTSQTNTYDTPQLTTAPDESGQGFPELKEDQCCYGLVECDDQGRVIF</sequence>
<protein>
    <recommendedName>
        <fullName evidence="4">BZIP domain-containing protein</fullName>
    </recommendedName>
</protein>
<dbReference type="SUPFAM" id="SSF57959">
    <property type="entry name" value="Leucine zipper domain"/>
    <property type="match status" value="1"/>
</dbReference>
<feature type="region of interest" description="Disordered" evidence="1">
    <location>
        <begin position="114"/>
        <end position="147"/>
    </location>
</feature>
<accession>A0A9N8LPG0</accession>
<feature type="compositionally biased region" description="Low complexity" evidence="1">
    <location>
        <begin position="208"/>
        <end position="217"/>
    </location>
</feature>
<name>A0A9N8LPG0_9BASI</name>
<feature type="compositionally biased region" description="Low complexity" evidence="1">
    <location>
        <begin position="236"/>
        <end position="256"/>
    </location>
</feature>
<keyword evidence="3" id="KW-1185">Reference proteome</keyword>
<evidence type="ECO:0000256" key="1">
    <source>
        <dbReference type="SAM" id="MobiDB-lite"/>
    </source>
</evidence>
<dbReference type="GO" id="GO:0003700">
    <property type="term" value="F:DNA-binding transcription factor activity"/>
    <property type="evidence" value="ECO:0007669"/>
    <property type="project" value="InterPro"/>
</dbReference>
<reference evidence="2 3" key="1">
    <citation type="submission" date="2020-10" db="EMBL/GenBank/DDBJ databases">
        <authorList>
            <person name="Sedaghatjoo S."/>
        </authorList>
    </citation>
    <scope>NUCLEOTIDE SEQUENCE [LARGE SCALE GENOMIC DNA]</scope>
    <source>
        <strain evidence="2 3">LLFL</strain>
    </source>
</reference>
<feature type="compositionally biased region" description="Polar residues" evidence="1">
    <location>
        <begin position="494"/>
        <end position="504"/>
    </location>
</feature>
<feature type="region of interest" description="Disordered" evidence="1">
    <location>
        <begin position="34"/>
        <end position="85"/>
    </location>
</feature>
<dbReference type="Gene3D" id="1.20.5.170">
    <property type="match status" value="1"/>
</dbReference>
<comment type="caution">
    <text evidence="2">The sequence shown here is derived from an EMBL/GenBank/DDBJ whole genome shotgun (WGS) entry which is preliminary data.</text>
</comment>
<feature type="region of interest" description="Disordered" evidence="1">
    <location>
        <begin position="233"/>
        <end position="280"/>
    </location>
</feature>
<proteinExistence type="predicted"/>
<dbReference type="InterPro" id="IPR046347">
    <property type="entry name" value="bZIP_sf"/>
</dbReference>
<organism evidence="2 3">
    <name type="scientific">Tilletia laevis</name>
    <dbReference type="NCBI Taxonomy" id="157183"/>
    <lineage>
        <taxon>Eukaryota</taxon>
        <taxon>Fungi</taxon>
        <taxon>Dikarya</taxon>
        <taxon>Basidiomycota</taxon>
        <taxon>Ustilaginomycotina</taxon>
        <taxon>Exobasidiomycetes</taxon>
        <taxon>Tilletiales</taxon>
        <taxon>Tilletiaceae</taxon>
        <taxon>Tilletia</taxon>
    </lineage>
</organism>
<evidence type="ECO:0000313" key="3">
    <source>
        <dbReference type="Proteomes" id="UP000836404"/>
    </source>
</evidence>
<feature type="compositionally biased region" description="Polar residues" evidence="1">
    <location>
        <begin position="329"/>
        <end position="350"/>
    </location>
</feature>
<feature type="compositionally biased region" description="Polar residues" evidence="1">
    <location>
        <begin position="520"/>
        <end position="546"/>
    </location>
</feature>
<feature type="region of interest" description="Disordered" evidence="1">
    <location>
        <begin position="481"/>
        <end position="613"/>
    </location>
</feature>
<dbReference type="Proteomes" id="UP000836404">
    <property type="component" value="Unassembled WGS sequence"/>
</dbReference>
<feature type="region of interest" description="Disordered" evidence="1">
    <location>
        <begin position="166"/>
        <end position="217"/>
    </location>
</feature>
<feature type="region of interest" description="Disordered" evidence="1">
    <location>
        <begin position="1"/>
        <end position="20"/>
    </location>
</feature>
<feature type="compositionally biased region" description="Low complexity" evidence="1">
    <location>
        <begin position="54"/>
        <end position="76"/>
    </location>
</feature>
<evidence type="ECO:0008006" key="4">
    <source>
        <dbReference type="Google" id="ProtNLM"/>
    </source>
</evidence>
<dbReference type="EMBL" id="CAJHJF010002912">
    <property type="protein sequence ID" value="CAD6931100.1"/>
    <property type="molecule type" value="Genomic_DNA"/>
</dbReference>
<feature type="compositionally biased region" description="Polar residues" evidence="1">
    <location>
        <begin position="593"/>
        <end position="606"/>
    </location>
</feature>
<feature type="compositionally biased region" description="Low complexity" evidence="1">
    <location>
        <begin position="505"/>
        <end position="518"/>
    </location>
</feature>
<evidence type="ECO:0000313" key="2">
    <source>
        <dbReference type="EMBL" id="CAD6931100.1"/>
    </source>
</evidence>
<feature type="compositionally biased region" description="Low complexity" evidence="1">
    <location>
        <begin position="186"/>
        <end position="197"/>
    </location>
</feature>
<dbReference type="AlphaFoldDB" id="A0A9N8LPG0"/>